<dbReference type="RefSeq" id="WP_186683536.1">
    <property type="nucleotide sequence ID" value="NZ_CP077093.1"/>
</dbReference>
<organism evidence="1 2">
    <name type="scientific">Pseudomonas vanderleydeniana</name>
    <dbReference type="NCBI Taxonomy" id="2745495"/>
    <lineage>
        <taxon>Bacteria</taxon>
        <taxon>Pseudomonadati</taxon>
        <taxon>Pseudomonadota</taxon>
        <taxon>Gammaproteobacteria</taxon>
        <taxon>Pseudomonadales</taxon>
        <taxon>Pseudomonadaceae</taxon>
        <taxon>Pseudomonas</taxon>
    </lineage>
</organism>
<dbReference type="EMBL" id="CP077093">
    <property type="protein sequence ID" value="QXI25889.1"/>
    <property type="molecule type" value="Genomic_DNA"/>
</dbReference>
<protein>
    <submittedName>
        <fullName evidence="1">Uncharacterized protein</fullName>
    </submittedName>
</protein>
<evidence type="ECO:0000313" key="2">
    <source>
        <dbReference type="Proteomes" id="UP000634530"/>
    </source>
</evidence>
<gene>
    <name evidence="1" type="ORF">HU752_018150</name>
</gene>
<name>A0A9E6TPJ9_9PSED</name>
<proteinExistence type="predicted"/>
<accession>A0A9E6TPJ9</accession>
<keyword evidence="2" id="KW-1185">Reference proteome</keyword>
<sequence>MNDLVPSLRFPAPTFERDPTPERRPFSDLAIEVYGQRPVIGADLGINKGALDTYYPHGLLCFLLPYLEQEEDDFVELFCGNDEFPVAFTHVTASQALSGERIPLFIPHARLPDGVIQPVFFRLTRVNGGNQEETRRQSLMVDTIAPAGPYDPVPSTPWHEGMAPPLPPPFIIDYGVDRDSAERGVPVTIEPYPLDESAPHSWRMAEHDRIRLFIGGVLVEPVHRVTWDEANNRLPLTMTLYYETWLKVGDGQKVLEYEAIDQCGNYSVKWSPQTVLKVNIGNDTRPRLAYAYIDESHLGDEFDTLDYDELGEDNDATIVVTQVRQGYERGDALRITFEGRTADNAVVREVIDYPIPDEEIGRNTRLPLRNEIVRELVGGTAVLSYERIRGGEEPQPSEVTRLAIVGSLTSRLTQPLVLEAVGDFLDPTTLEITVEIPAYTGQNFTDRVDLYLLGTKANDELEFWHFFTMAGSNKEPVYFYLKAGRDLDITSLNGGTLQLHYQVSNAEGVRESRHTLLQVGEASATLPVPKVPEAIGGVLDPEDAIRGVRVVVPKEANLQLDDRLSVYWRGSKPGGSFSYRQVDVNGWLNTDIPFPIDRQYVDANRGGSVKASYLVERDRNTVFYSHVLSLRIGQTLDLRPPEVLEASAPGDLLNPINAQNVATIRVRYEDMRNSDNIKVYWDGAPGDTGSPAIAPKPGNSAQGYVDFAVTGRTVAANIGRFVTLRYEVTRDEITLPSQSRQLRVLSFAEIPGGNPLPSLQIEEAQNSRIDVNGSVTFRVNEWPFFRQGERVWLTLESGSSTLRIWTGHQVTATEFQQKYLRHVITGTPASADWLKSLADGSPLRVVFKVAFGGGASEVDAQSFPSLNLNVLNQPAPVELPPPSVLEATAPGNLLNPMNARQQATVRVRYDMRDTDSIKVYWEGVAGSSGSPSIAPKPGNASLGHVDFTVPGLAVGTNIGRTVNVRYEVTRDGVTRPSDSSLSLRVLSFAEIPGGNPLPALQIEEARNGIIDVNGSVTFRVNEWPFFREGDYVWLILESGSSTLRIWNGSRINATEFQQKYLRRVITGTQAHAAWLRALPDGSSLNVVFKVVLGGGNQEANAQVFNPLRLNVLNQTDPIFALEEKFDGMANQFITRGETLDISRSMAIQLLESTDRNRTCGVYTYDYPVPDFLEGPALVVNYNLPQASKNDQRVKLTFKATYRKVSFTCSQRNQALTVRFLGTGDTLLESKTLTKPASGFVNDLIEFTATPGAPINHVEILSDEYLFFDFFKFYR</sequence>
<dbReference type="KEGG" id="pvw:HU752_018150"/>
<dbReference type="Proteomes" id="UP000634530">
    <property type="component" value="Chromosome"/>
</dbReference>
<reference evidence="1 2" key="2">
    <citation type="journal article" date="2021" name="Microorganisms">
        <title>The Ever-Expanding Pseudomonas Genus: Description of 43 New Species and Partition of the Pseudomonas putida Group.</title>
        <authorList>
            <person name="Girard L."/>
            <person name="Lood C."/>
            <person name="Hofte M."/>
            <person name="Vandamme P."/>
            <person name="Rokni-Zadeh H."/>
            <person name="van Noort V."/>
            <person name="Lavigne R."/>
            <person name="De Mot R."/>
        </authorList>
    </citation>
    <scope>NUCLEOTIDE SEQUENCE [LARGE SCALE GENOMIC DNA]</scope>
    <source>
        <strain evidence="1 2">RW8P3</strain>
    </source>
</reference>
<evidence type="ECO:0000313" key="1">
    <source>
        <dbReference type="EMBL" id="QXI25889.1"/>
    </source>
</evidence>
<dbReference type="AlphaFoldDB" id="A0A9E6TPJ9"/>
<reference evidence="1 2" key="1">
    <citation type="journal article" date="2020" name="Microorganisms">
        <title>Reliable Identification of Environmental Pseudomonas Isolates Using the rpoD Gene.</title>
        <authorList>
            <consortium name="The Broad Institute Genome Sequencing Platform"/>
            <person name="Girard L."/>
            <person name="Lood C."/>
            <person name="Rokni-Zadeh H."/>
            <person name="van Noort V."/>
            <person name="Lavigne R."/>
            <person name="De Mot R."/>
        </authorList>
    </citation>
    <scope>NUCLEOTIDE SEQUENCE [LARGE SCALE GENOMIC DNA]</scope>
    <source>
        <strain evidence="1 2">RW8P3</strain>
    </source>
</reference>